<sequence>MTNFFEKMKQSIIDDFQGVTEVKVNQNPIAQLNKYVRDSEKELEKAGKLVERQRLLKNEFHKEWKQATALANKRKEQRDLAIHAGEDGLAETALLYQAQAEEQADRLKKAYDTAIEQLSELEQKHEEMKLKVKDMHIKRLELMGKENVLSMKEKMNKLLSESEFGQAAENFDSVASEMKKKESNFDDEYEITIFDAKIQKLAKEINNAEKQIQKQENVVQ</sequence>
<dbReference type="RefSeq" id="WP_213123063.1">
    <property type="nucleotide sequence ID" value="NZ_JAGYPG010000001.1"/>
</dbReference>
<keyword evidence="4" id="KW-1185">Reference proteome</keyword>
<evidence type="ECO:0000256" key="1">
    <source>
        <dbReference type="ARBA" id="ARBA00043985"/>
    </source>
</evidence>
<proteinExistence type="inferred from homology"/>
<dbReference type="Pfam" id="PF04012">
    <property type="entry name" value="PspA_IM30"/>
    <property type="match status" value="1"/>
</dbReference>
<feature type="coiled-coil region" evidence="2">
    <location>
        <begin position="97"/>
        <end position="138"/>
    </location>
</feature>
<protein>
    <submittedName>
        <fullName evidence="3">PspA/IM30 family protein</fullName>
    </submittedName>
</protein>
<dbReference type="PANTHER" id="PTHR31088:SF6">
    <property type="entry name" value="PHAGE SHOCK PROTEIN A"/>
    <property type="match status" value="1"/>
</dbReference>
<feature type="coiled-coil region" evidence="2">
    <location>
        <begin position="191"/>
        <end position="218"/>
    </location>
</feature>
<dbReference type="AlphaFoldDB" id="A0A942T9P0"/>
<gene>
    <name evidence="3" type="ORF">KHA97_01910</name>
</gene>
<organism evidence="3 4">
    <name type="scientific">Lederbergia citri</name>
    <dbReference type="NCBI Taxonomy" id="2833580"/>
    <lineage>
        <taxon>Bacteria</taxon>
        <taxon>Bacillati</taxon>
        <taxon>Bacillota</taxon>
        <taxon>Bacilli</taxon>
        <taxon>Bacillales</taxon>
        <taxon>Bacillaceae</taxon>
        <taxon>Lederbergia</taxon>
    </lineage>
</organism>
<comment type="similarity">
    <text evidence="1">Belongs to the PspA/Vipp/IM30 family.</text>
</comment>
<dbReference type="InterPro" id="IPR007157">
    <property type="entry name" value="PspA_VIPP1"/>
</dbReference>
<name>A0A942T9P0_9BACI</name>
<dbReference type="Proteomes" id="UP000681414">
    <property type="component" value="Unassembled WGS sequence"/>
</dbReference>
<accession>A0A942T9P0</accession>
<evidence type="ECO:0000313" key="4">
    <source>
        <dbReference type="Proteomes" id="UP000681414"/>
    </source>
</evidence>
<evidence type="ECO:0000256" key="2">
    <source>
        <dbReference type="SAM" id="Coils"/>
    </source>
</evidence>
<evidence type="ECO:0000313" key="3">
    <source>
        <dbReference type="EMBL" id="MBS4193826.1"/>
    </source>
</evidence>
<dbReference type="PANTHER" id="PTHR31088">
    <property type="entry name" value="MEMBRANE-ASSOCIATED PROTEIN VIPP1, CHLOROPLASTIC"/>
    <property type="match status" value="1"/>
</dbReference>
<comment type="caution">
    <text evidence="3">The sequence shown here is derived from an EMBL/GenBank/DDBJ whole genome shotgun (WGS) entry which is preliminary data.</text>
</comment>
<dbReference type="EMBL" id="JAGYPG010000001">
    <property type="protein sequence ID" value="MBS4193826.1"/>
    <property type="molecule type" value="Genomic_DNA"/>
</dbReference>
<keyword evidence="2" id="KW-0175">Coiled coil</keyword>
<reference evidence="3 4" key="1">
    <citation type="submission" date="2021-05" db="EMBL/GenBank/DDBJ databases">
        <title>Novel Bacillus species.</title>
        <authorList>
            <person name="Liu G."/>
        </authorList>
    </citation>
    <scope>NUCLEOTIDE SEQUENCE [LARGE SCALE GENOMIC DNA]</scope>
    <source>
        <strain evidence="4">FJAT-49780</strain>
    </source>
</reference>